<protein>
    <submittedName>
        <fullName evidence="2">Uncharacterized protein</fullName>
    </submittedName>
</protein>
<evidence type="ECO:0000313" key="2">
    <source>
        <dbReference type="EMBL" id="KAK4527537.1"/>
    </source>
</evidence>
<sequence>MAFVVSISSPLVTKNLSQQAHPQRNVKPGLLGGRTQSLNYRKLVLPAKRVQLVACANEQDRTHHHSPEWNEEDSDYFGRDPRKETEFWMEHAREVLKSKEVSDAVEAHKKSGKDNLTEEQKAWLEFAKSITPPSENNNNNE</sequence>
<feature type="region of interest" description="Disordered" evidence="1">
    <location>
        <begin position="101"/>
        <end position="141"/>
    </location>
</feature>
<feature type="region of interest" description="Disordered" evidence="1">
    <location>
        <begin position="58"/>
        <end position="77"/>
    </location>
</feature>
<organism evidence="2 3">
    <name type="scientific">Galdieria yellowstonensis</name>
    <dbReference type="NCBI Taxonomy" id="3028027"/>
    <lineage>
        <taxon>Eukaryota</taxon>
        <taxon>Rhodophyta</taxon>
        <taxon>Bangiophyceae</taxon>
        <taxon>Galdieriales</taxon>
        <taxon>Galdieriaceae</taxon>
        <taxon>Galdieria</taxon>
    </lineage>
</organism>
<accession>A0AAV9IJL8</accession>
<feature type="compositionally biased region" description="Polar residues" evidence="1">
    <location>
        <begin position="131"/>
        <end position="141"/>
    </location>
</feature>
<evidence type="ECO:0000256" key="1">
    <source>
        <dbReference type="SAM" id="MobiDB-lite"/>
    </source>
</evidence>
<dbReference type="Proteomes" id="UP001300502">
    <property type="component" value="Unassembled WGS sequence"/>
</dbReference>
<dbReference type="AlphaFoldDB" id="A0AAV9IJL8"/>
<proteinExistence type="predicted"/>
<gene>
    <name evidence="2" type="ORF">GAYE_SCF41G5460</name>
</gene>
<feature type="compositionally biased region" description="Basic and acidic residues" evidence="1">
    <location>
        <begin position="101"/>
        <end position="122"/>
    </location>
</feature>
<comment type="caution">
    <text evidence="2">The sequence shown here is derived from an EMBL/GenBank/DDBJ whole genome shotgun (WGS) entry which is preliminary data.</text>
</comment>
<evidence type="ECO:0000313" key="3">
    <source>
        <dbReference type="Proteomes" id="UP001300502"/>
    </source>
</evidence>
<reference evidence="2 3" key="1">
    <citation type="submission" date="2022-07" db="EMBL/GenBank/DDBJ databases">
        <title>Genome-wide signatures of adaptation to extreme environments.</title>
        <authorList>
            <person name="Cho C.H."/>
            <person name="Yoon H.S."/>
        </authorList>
    </citation>
    <scope>NUCLEOTIDE SEQUENCE [LARGE SCALE GENOMIC DNA]</scope>
    <source>
        <strain evidence="2 3">108.79 E11</strain>
    </source>
</reference>
<dbReference type="EMBL" id="JANCYU010000053">
    <property type="protein sequence ID" value="KAK4527537.1"/>
    <property type="molecule type" value="Genomic_DNA"/>
</dbReference>
<name>A0AAV9IJL8_9RHOD</name>
<keyword evidence="3" id="KW-1185">Reference proteome</keyword>
<feature type="compositionally biased region" description="Basic and acidic residues" evidence="1">
    <location>
        <begin position="58"/>
        <end position="68"/>
    </location>
</feature>